<evidence type="ECO:0000313" key="2">
    <source>
        <dbReference type="EMBL" id="MFD1739544.1"/>
    </source>
</evidence>
<feature type="non-terminal residue" evidence="2">
    <location>
        <position position="161"/>
    </location>
</feature>
<dbReference type="Gene3D" id="1.10.101.10">
    <property type="entry name" value="PGBD-like superfamily/PGBD"/>
    <property type="match status" value="2"/>
</dbReference>
<protein>
    <submittedName>
        <fullName evidence="2">Peptidoglycan-binding protein</fullName>
    </submittedName>
</protein>
<dbReference type="InterPro" id="IPR036366">
    <property type="entry name" value="PGBDSf"/>
</dbReference>
<feature type="domain" description="Peptidoglycan binding-like" evidence="1">
    <location>
        <begin position="46"/>
        <end position="96"/>
    </location>
</feature>
<feature type="domain" description="Peptidoglycan binding-like" evidence="1">
    <location>
        <begin position="126"/>
        <end position="161"/>
    </location>
</feature>
<sequence length="161" mass="18002">MQESYGLSIDGIAGKQTYRKLMELKSKNYNYPMTWKGEELKEGDKGQAVRDLQHILNKLGFNAGAEDGVFGSKTKNAIQLFEQFMGKSSDGVADKGLFYELTSKLHRQTQLSGQWIKESLQLGDIGQQVQTLQALLKSIGFDNVEVNGKFDKKTEDAVKAF</sequence>
<proteinExistence type="predicted"/>
<dbReference type="InterPro" id="IPR036365">
    <property type="entry name" value="PGBD-like_sf"/>
</dbReference>
<organism evidence="2 3">
    <name type="scientific">Bacillus salitolerans</name>
    <dbReference type="NCBI Taxonomy" id="1437434"/>
    <lineage>
        <taxon>Bacteria</taxon>
        <taxon>Bacillati</taxon>
        <taxon>Bacillota</taxon>
        <taxon>Bacilli</taxon>
        <taxon>Bacillales</taxon>
        <taxon>Bacillaceae</taxon>
        <taxon>Bacillus</taxon>
    </lineage>
</organism>
<dbReference type="Pfam" id="PF01471">
    <property type="entry name" value="PG_binding_1"/>
    <property type="match status" value="2"/>
</dbReference>
<dbReference type="SUPFAM" id="SSF47090">
    <property type="entry name" value="PGBD-like"/>
    <property type="match status" value="2"/>
</dbReference>
<reference evidence="3" key="1">
    <citation type="journal article" date="2019" name="Int. J. Syst. Evol. Microbiol.">
        <title>The Global Catalogue of Microorganisms (GCM) 10K type strain sequencing project: providing services to taxonomists for standard genome sequencing and annotation.</title>
        <authorList>
            <consortium name="The Broad Institute Genomics Platform"/>
            <consortium name="The Broad Institute Genome Sequencing Center for Infectious Disease"/>
            <person name="Wu L."/>
            <person name="Ma J."/>
        </authorList>
    </citation>
    <scope>NUCLEOTIDE SEQUENCE [LARGE SCALE GENOMIC DNA]</scope>
    <source>
        <strain evidence="3">CCUG 49339</strain>
    </source>
</reference>
<dbReference type="RefSeq" id="WP_377930783.1">
    <property type="nucleotide sequence ID" value="NZ_JBHUEM010000055.1"/>
</dbReference>
<dbReference type="InterPro" id="IPR002477">
    <property type="entry name" value="Peptidoglycan-bd-like"/>
</dbReference>
<keyword evidence="3" id="KW-1185">Reference proteome</keyword>
<evidence type="ECO:0000259" key="1">
    <source>
        <dbReference type="Pfam" id="PF01471"/>
    </source>
</evidence>
<comment type="caution">
    <text evidence="2">The sequence shown here is derived from an EMBL/GenBank/DDBJ whole genome shotgun (WGS) entry which is preliminary data.</text>
</comment>
<dbReference type="Proteomes" id="UP001597214">
    <property type="component" value="Unassembled WGS sequence"/>
</dbReference>
<accession>A0ABW4LXF1</accession>
<name>A0ABW4LXF1_9BACI</name>
<dbReference type="EMBL" id="JBHUEM010000055">
    <property type="protein sequence ID" value="MFD1739544.1"/>
    <property type="molecule type" value="Genomic_DNA"/>
</dbReference>
<gene>
    <name evidence="2" type="ORF">ACFSCX_23975</name>
</gene>
<evidence type="ECO:0000313" key="3">
    <source>
        <dbReference type="Proteomes" id="UP001597214"/>
    </source>
</evidence>